<keyword evidence="2" id="KW-1185">Reference proteome</keyword>
<proteinExistence type="predicted"/>
<evidence type="ECO:0000313" key="2">
    <source>
        <dbReference type="Proteomes" id="UP000510822"/>
    </source>
</evidence>
<name>A0A7D5V8W2_9NEIS</name>
<dbReference type="RefSeq" id="WP_180308326.1">
    <property type="nucleotide sequence ID" value="NZ_CP058952.1"/>
</dbReference>
<dbReference type="AlphaFoldDB" id="A0A7D5V8W2"/>
<dbReference type="EMBL" id="CP058952">
    <property type="protein sequence ID" value="QLI81197.1"/>
    <property type="molecule type" value="Genomic_DNA"/>
</dbReference>
<dbReference type="Proteomes" id="UP000510822">
    <property type="component" value="Chromosome"/>
</dbReference>
<dbReference type="KEGG" id="cfon:HZU75_06440"/>
<reference evidence="1 2" key="1">
    <citation type="journal article" date="2016" name="Int. J. Syst. Evol. Microbiol.">
        <title>Chitinibacter fontanus sp. nov., isolated from a spring.</title>
        <authorList>
            <person name="Sheu S.Y."/>
            <person name="Li Y.S."/>
            <person name="Young C.C."/>
            <person name="Chen W.M."/>
        </authorList>
    </citation>
    <scope>NUCLEOTIDE SEQUENCE [LARGE SCALE GENOMIC DNA]</scope>
    <source>
        <strain evidence="1 2">STM-7</strain>
    </source>
</reference>
<sequence length="457" mass="50237">MNGRIAAEGSIMVAKLLSTIDPYDNGEAILHTFLTTSGEKIEFASSLDQVKFEHVLQSERSAWRVIPEWPYLAIERDRVEAYIGTLGRFSVFSSGQLWQNLRKQDLGARLLGSLFGGGTNAGFGPESRAFVEGKANAKANVLMNWNEPLIVGSTPWCAEGTHFIFFDNGNLFQHKFAELVVDNGPSHPRSAHFDFAALIALRNRFQSEYLQHRDGSVDLAALAKLLDDTFTQNVSSLSAATAYHDTLSNALTSVDYDAPVLTRYDRPTHDASGQPKIEVSFALLHYERAIISFNDLKACQSGGKIDEAFSNGVYCVVAVAACIEAIANKLVFLESGAHPTHKDKRTPLAKLNEAASRLCQRGGTPYVPLAAGDPVFDTLDAVRWERNGFMHAKELETDFDLVTLSSTATTAVNEANCRNYLQRLREGVDKVFSQLPSIASPIVTRTSITWMGELEVP</sequence>
<evidence type="ECO:0000313" key="1">
    <source>
        <dbReference type="EMBL" id="QLI81197.1"/>
    </source>
</evidence>
<evidence type="ECO:0008006" key="3">
    <source>
        <dbReference type="Google" id="ProtNLM"/>
    </source>
</evidence>
<protein>
    <recommendedName>
        <fullName evidence="3">ApeA N-terminal domain-containing protein</fullName>
    </recommendedName>
</protein>
<accession>A0A7D5V8W2</accession>
<organism evidence="1 2">
    <name type="scientific">Chitinibacter fontanus</name>
    <dbReference type="NCBI Taxonomy" id="1737446"/>
    <lineage>
        <taxon>Bacteria</taxon>
        <taxon>Pseudomonadati</taxon>
        <taxon>Pseudomonadota</taxon>
        <taxon>Betaproteobacteria</taxon>
        <taxon>Neisseriales</taxon>
        <taxon>Chitinibacteraceae</taxon>
        <taxon>Chitinibacter</taxon>
    </lineage>
</organism>
<gene>
    <name evidence="1" type="ORF">HZU75_06440</name>
</gene>